<reference evidence="7" key="1">
    <citation type="journal article" date="2023" name="GigaByte">
        <title>Genome assembly of the bearded iris, Iris pallida Lam.</title>
        <authorList>
            <person name="Bruccoleri R.E."/>
            <person name="Oakeley E.J."/>
            <person name="Faust A.M.E."/>
            <person name="Altorfer M."/>
            <person name="Dessus-Babus S."/>
            <person name="Burckhardt D."/>
            <person name="Oertli M."/>
            <person name="Naumann U."/>
            <person name="Petersen F."/>
            <person name="Wong J."/>
        </authorList>
    </citation>
    <scope>NUCLEOTIDE SEQUENCE</scope>
    <source>
        <strain evidence="7">GSM-AAB239-AS_SAM_17_03QT</strain>
    </source>
</reference>
<comment type="caution">
    <text evidence="7">The sequence shown here is derived from an EMBL/GenBank/DDBJ whole genome shotgun (WGS) entry which is preliminary data.</text>
</comment>
<dbReference type="InterPro" id="IPR008930">
    <property type="entry name" value="Terpenoid_cyclase/PrenylTrfase"/>
</dbReference>
<feature type="domain" description="Terpene synthase N-terminal" evidence="5">
    <location>
        <begin position="63"/>
        <end position="230"/>
    </location>
</feature>
<feature type="signal peptide" evidence="4">
    <location>
        <begin position="1"/>
        <end position="18"/>
    </location>
</feature>
<dbReference type="Proteomes" id="UP001140949">
    <property type="component" value="Unassembled WGS sequence"/>
</dbReference>
<dbReference type="SUPFAM" id="SSF48239">
    <property type="entry name" value="Terpenoid cyclases/Protein prenyltransferases"/>
    <property type="match status" value="1"/>
</dbReference>
<dbReference type="Pfam" id="PF03936">
    <property type="entry name" value="Terpene_synth_C"/>
    <property type="match status" value="1"/>
</dbReference>
<accession>A0AAX6EMP6</accession>
<gene>
    <name evidence="7" type="ORF">M6B38_178645</name>
</gene>
<evidence type="ECO:0000256" key="4">
    <source>
        <dbReference type="SAM" id="SignalP"/>
    </source>
</evidence>
<evidence type="ECO:0000256" key="1">
    <source>
        <dbReference type="ARBA" id="ARBA00001946"/>
    </source>
</evidence>
<dbReference type="SFLD" id="SFLDS00005">
    <property type="entry name" value="Isoprenoid_Synthase_Type_I"/>
    <property type="match status" value="1"/>
</dbReference>
<keyword evidence="8" id="KW-1185">Reference proteome</keyword>
<dbReference type="GO" id="GO:0010333">
    <property type="term" value="F:terpene synthase activity"/>
    <property type="evidence" value="ECO:0007669"/>
    <property type="project" value="InterPro"/>
</dbReference>
<dbReference type="SFLD" id="SFLDG01019">
    <property type="entry name" value="Terpene_Cyclase_Like_1_C_Termi"/>
    <property type="match status" value="1"/>
</dbReference>
<comment type="cofactor">
    <cofactor evidence="1">
        <name>Mg(2+)</name>
        <dbReference type="ChEBI" id="CHEBI:18420"/>
    </cofactor>
</comment>
<dbReference type="InterPro" id="IPR005630">
    <property type="entry name" value="Terpene_synthase_metal-bd"/>
</dbReference>
<dbReference type="FunFam" id="1.10.600.10:FF:000007">
    <property type="entry name" value="Isoprene synthase, chloroplastic"/>
    <property type="match status" value="1"/>
</dbReference>
<evidence type="ECO:0000313" key="8">
    <source>
        <dbReference type="Proteomes" id="UP001140949"/>
    </source>
</evidence>
<organism evidence="7 8">
    <name type="scientific">Iris pallida</name>
    <name type="common">Sweet iris</name>
    <dbReference type="NCBI Taxonomy" id="29817"/>
    <lineage>
        <taxon>Eukaryota</taxon>
        <taxon>Viridiplantae</taxon>
        <taxon>Streptophyta</taxon>
        <taxon>Embryophyta</taxon>
        <taxon>Tracheophyta</taxon>
        <taxon>Spermatophyta</taxon>
        <taxon>Magnoliopsida</taxon>
        <taxon>Liliopsida</taxon>
        <taxon>Asparagales</taxon>
        <taxon>Iridaceae</taxon>
        <taxon>Iridoideae</taxon>
        <taxon>Irideae</taxon>
        <taxon>Iris</taxon>
    </lineage>
</organism>
<keyword evidence="2" id="KW-0479">Metal-binding</keyword>
<dbReference type="GO" id="GO:0000287">
    <property type="term" value="F:magnesium ion binding"/>
    <property type="evidence" value="ECO:0007669"/>
    <property type="project" value="InterPro"/>
</dbReference>
<evidence type="ECO:0000259" key="5">
    <source>
        <dbReference type="Pfam" id="PF01397"/>
    </source>
</evidence>
<dbReference type="Gene3D" id="1.50.10.130">
    <property type="entry name" value="Terpene synthase, N-terminal domain"/>
    <property type="match status" value="1"/>
</dbReference>
<dbReference type="Pfam" id="PF01397">
    <property type="entry name" value="Terpene_synth"/>
    <property type="match status" value="1"/>
</dbReference>
<evidence type="ECO:0000259" key="6">
    <source>
        <dbReference type="Pfam" id="PF03936"/>
    </source>
</evidence>
<dbReference type="InterPro" id="IPR044814">
    <property type="entry name" value="Terpene_cyclase_plant_C1"/>
</dbReference>
<dbReference type="InterPro" id="IPR008949">
    <property type="entry name" value="Isoprenoid_synthase_dom_sf"/>
</dbReference>
<evidence type="ECO:0000256" key="2">
    <source>
        <dbReference type="ARBA" id="ARBA00022723"/>
    </source>
</evidence>
<dbReference type="SUPFAM" id="SSF48576">
    <property type="entry name" value="Terpenoid synthases"/>
    <property type="match status" value="1"/>
</dbReference>
<sequence length="585" mass="68431">MATSSFLLSLIPCMPTTTTTTTTAALPMWRNPSSQNRLVATTNAQISVAIPFRRSANFQPSLWDNRYIQSLKIDPTEKDLTRINMLKEYVKRTLDEEKQAFRRLEIIDTLCQLGVAYHFEQEIENVLGTLYKSVESMTNVEMKEDLHYAAILFRLLREHGYNVSQDVLNIFKDIQNGTFIDTKTLLSLYEASCLAKEGEDMLVGMRHFASKHIQELAASLEPSQREHVVRSLELPLTWRMPRWHSWYFIHAYQKMENMDPNLLELAKLDYNKVQSNYKKELKTLSRWWSNVGFSEKLSFSRDRLVENYLFSIGWAFKPMFERCRENITKVNCFVTTIDDIYDVHGSLDELELFTSAVERWDASTLEELPDYMKICLLELFDTINETAKDILETKGIQAIPYLRKYWIDLCRAYLVEAKWYHSGYMPTLKEYLDNAWISISAPVIPHLYFFTSQEITKEALEYLESNPEIIRLPFMISRLWNDMATSTDEMKRGDVPKSIQCYLHEESVVEEDVARKFIMGLIDDLWKKLNKERSSCSYFEEPFIVALMDVTRMSQSIYQHGDGYGRQDGETKDQIMSLLIEPIQL</sequence>
<protein>
    <submittedName>
        <fullName evidence="7">Terpene synthase 10-like isoform X1</fullName>
    </submittedName>
</protein>
<dbReference type="InterPro" id="IPR034741">
    <property type="entry name" value="Terpene_cyclase-like_1_C"/>
</dbReference>
<dbReference type="PANTHER" id="PTHR31225:SF252">
    <property type="entry name" value="TERPENE SYNTHASE 12-RELATED"/>
    <property type="match status" value="1"/>
</dbReference>
<dbReference type="InterPro" id="IPR050148">
    <property type="entry name" value="Terpene_synthase-like"/>
</dbReference>
<evidence type="ECO:0000313" key="7">
    <source>
        <dbReference type="EMBL" id="KAJ6805191.1"/>
    </source>
</evidence>
<dbReference type="AlphaFoldDB" id="A0AAX6EMP6"/>
<dbReference type="InterPro" id="IPR036965">
    <property type="entry name" value="Terpene_synth_N_sf"/>
</dbReference>
<dbReference type="CDD" id="cd00684">
    <property type="entry name" value="Terpene_cyclase_plant_C1"/>
    <property type="match status" value="1"/>
</dbReference>
<name>A0AAX6EMP6_IRIPA</name>
<evidence type="ECO:0000256" key="3">
    <source>
        <dbReference type="ARBA" id="ARBA00022842"/>
    </source>
</evidence>
<dbReference type="InterPro" id="IPR001906">
    <property type="entry name" value="Terpene_synth_N"/>
</dbReference>
<dbReference type="GO" id="GO:0016102">
    <property type="term" value="P:diterpenoid biosynthetic process"/>
    <property type="evidence" value="ECO:0007669"/>
    <property type="project" value="InterPro"/>
</dbReference>
<proteinExistence type="predicted"/>
<dbReference type="PANTHER" id="PTHR31225">
    <property type="entry name" value="OS04G0344100 PROTEIN-RELATED"/>
    <property type="match status" value="1"/>
</dbReference>
<keyword evidence="4" id="KW-0732">Signal</keyword>
<keyword evidence="3" id="KW-0460">Magnesium</keyword>
<dbReference type="EMBL" id="JANAVB010035420">
    <property type="protein sequence ID" value="KAJ6805191.1"/>
    <property type="molecule type" value="Genomic_DNA"/>
</dbReference>
<reference evidence="7" key="2">
    <citation type="submission" date="2023-04" db="EMBL/GenBank/DDBJ databases">
        <authorList>
            <person name="Bruccoleri R.E."/>
            <person name="Oakeley E.J."/>
            <person name="Faust A.-M."/>
            <person name="Dessus-Babus S."/>
            <person name="Altorfer M."/>
            <person name="Burckhardt D."/>
            <person name="Oertli M."/>
            <person name="Naumann U."/>
            <person name="Petersen F."/>
            <person name="Wong J."/>
        </authorList>
    </citation>
    <scope>NUCLEOTIDE SEQUENCE</scope>
    <source>
        <strain evidence="7">GSM-AAB239-AS_SAM_17_03QT</strain>
        <tissue evidence="7">Leaf</tissue>
    </source>
</reference>
<feature type="domain" description="Terpene synthase metal-binding" evidence="6">
    <location>
        <begin position="290"/>
        <end position="528"/>
    </location>
</feature>
<feature type="chain" id="PRO_5043354539" evidence="4">
    <location>
        <begin position="19"/>
        <end position="585"/>
    </location>
</feature>
<dbReference type="Gene3D" id="1.10.600.10">
    <property type="entry name" value="Farnesyl Diphosphate Synthase"/>
    <property type="match status" value="1"/>
</dbReference>